<evidence type="ECO:0000313" key="15">
    <source>
        <dbReference type="EMBL" id="CAF4579728.1"/>
    </source>
</evidence>
<reference evidence="9" key="1">
    <citation type="submission" date="2021-02" db="EMBL/GenBank/DDBJ databases">
        <authorList>
            <person name="Nowell W R."/>
        </authorList>
    </citation>
    <scope>NUCLEOTIDE SEQUENCE</scope>
</reference>
<feature type="compositionally biased region" description="Polar residues" evidence="5">
    <location>
        <begin position="270"/>
        <end position="295"/>
    </location>
</feature>
<dbReference type="Proteomes" id="UP000663825">
    <property type="component" value="Unassembled WGS sequence"/>
</dbReference>
<gene>
    <name evidence="8" type="ORF">FME351_LOCUS9061</name>
    <name evidence="9" type="ORF">GRG538_LOCUS22735</name>
    <name evidence="11" type="ORF">HFQ381_LOCUS6460</name>
    <name evidence="10" type="ORF">KIK155_LOCUS23527</name>
    <name evidence="6" type="ORF">LUA448_LOCUS8940</name>
    <name evidence="15" type="ORF">QYT958_LOCUS10188</name>
    <name evidence="7" type="ORF">TIS948_LOCUS22474</name>
    <name evidence="14" type="ORF">TOA249_LOCUS6942</name>
    <name evidence="13" type="ORF">TSG867_LOCUS5483</name>
    <name evidence="12" type="ORF">UJA718_LOCUS8437</name>
</gene>
<evidence type="ECO:0000256" key="5">
    <source>
        <dbReference type="SAM" id="MobiDB-lite"/>
    </source>
</evidence>
<dbReference type="SUPFAM" id="SSF52540">
    <property type="entry name" value="P-loop containing nucleoside triphosphate hydrolases"/>
    <property type="match status" value="1"/>
</dbReference>
<dbReference type="EMBL" id="CAJNYV010004179">
    <property type="protein sequence ID" value="CAF3652183.1"/>
    <property type="molecule type" value="Genomic_DNA"/>
</dbReference>
<accession>A0A818NCU0</accession>
<evidence type="ECO:0000313" key="11">
    <source>
        <dbReference type="EMBL" id="CAF4184756.1"/>
    </source>
</evidence>
<evidence type="ECO:0000313" key="14">
    <source>
        <dbReference type="EMBL" id="CAF4547238.1"/>
    </source>
</evidence>
<evidence type="ECO:0000256" key="4">
    <source>
        <dbReference type="ARBA" id="ARBA00048098"/>
    </source>
</evidence>
<dbReference type="EC" id="3.6.5.2" evidence="2"/>
<comment type="catalytic activity">
    <reaction evidence="4">
        <text>GTP + H2O = GDP + phosphate + H(+)</text>
        <dbReference type="Rhea" id="RHEA:19669"/>
        <dbReference type="ChEBI" id="CHEBI:15377"/>
        <dbReference type="ChEBI" id="CHEBI:15378"/>
        <dbReference type="ChEBI" id="CHEBI:37565"/>
        <dbReference type="ChEBI" id="CHEBI:43474"/>
        <dbReference type="ChEBI" id="CHEBI:58189"/>
        <dbReference type="EC" id="3.6.5.2"/>
    </reaction>
</comment>
<feature type="compositionally biased region" description="Low complexity" evidence="5">
    <location>
        <begin position="296"/>
        <end position="317"/>
    </location>
</feature>
<dbReference type="PROSITE" id="PS51419">
    <property type="entry name" value="RAB"/>
    <property type="match status" value="1"/>
</dbReference>
<dbReference type="Proteomes" id="UP000663869">
    <property type="component" value="Unassembled WGS sequence"/>
</dbReference>
<dbReference type="EMBL" id="CAJNXB010003862">
    <property type="protein sequence ID" value="CAF3342279.1"/>
    <property type="molecule type" value="Genomic_DNA"/>
</dbReference>
<dbReference type="PRINTS" id="PR00449">
    <property type="entry name" value="RASTRNSFRMNG"/>
</dbReference>
<evidence type="ECO:0000313" key="12">
    <source>
        <dbReference type="EMBL" id="CAF4232703.1"/>
    </source>
</evidence>
<dbReference type="Proteomes" id="UP000663873">
    <property type="component" value="Unassembled WGS sequence"/>
</dbReference>
<dbReference type="SMART" id="SM00174">
    <property type="entry name" value="RHO"/>
    <property type="match status" value="1"/>
</dbReference>
<dbReference type="Proteomes" id="UP000663851">
    <property type="component" value="Unassembled WGS sequence"/>
</dbReference>
<feature type="region of interest" description="Disordered" evidence="5">
    <location>
        <begin position="198"/>
        <end position="231"/>
    </location>
</feature>
<dbReference type="Proteomes" id="UP000663838">
    <property type="component" value="Unassembled WGS sequence"/>
</dbReference>
<dbReference type="Proteomes" id="UP000663833">
    <property type="component" value="Unassembled WGS sequence"/>
</dbReference>
<sequence>MSRYKPVNSSIKTHQSTASLPKEEVNVVLLGKQSVGKSALVVKYLTKRFICEYDPFLEDTYWKPDVVDQQEVLVKIMDTYGKDHKRLPYYLKWADAVLITYSITQQDSFEMALAYLDAITSYSKSLTVSTNELVLMLLGNKLDLERVRVIPKCDGEAIAAKYSCAFCETTAADDYDYVQQLFHRTVREVRKERERVVASNSIDEEPPTTIPINSIATFPSPSSSSSSSSSIHFTIANDTERSVLSAISIPAPPPMPTSFIQKTTKLIKPDSQTSMNSLLSPATKAGSPTTANTVPSAATSTTKRSSSKTSVFSKIFK</sequence>
<dbReference type="SMART" id="SM00175">
    <property type="entry name" value="RAB"/>
    <property type="match status" value="1"/>
</dbReference>
<dbReference type="Proteomes" id="UP000663848">
    <property type="component" value="Unassembled WGS sequence"/>
</dbReference>
<evidence type="ECO:0000313" key="9">
    <source>
        <dbReference type="EMBL" id="CAF3602029.1"/>
    </source>
</evidence>
<dbReference type="EMBL" id="CAJOBQ010000192">
    <property type="protein sequence ID" value="CAF4288746.1"/>
    <property type="molecule type" value="Genomic_DNA"/>
</dbReference>
<dbReference type="EMBL" id="CAJOBP010000896">
    <property type="protein sequence ID" value="CAF4232703.1"/>
    <property type="molecule type" value="Genomic_DNA"/>
</dbReference>
<dbReference type="EMBL" id="CAJOBR010001116">
    <property type="protein sequence ID" value="CAF4579728.1"/>
    <property type="molecule type" value="Genomic_DNA"/>
</dbReference>
<comment type="similarity">
    <text evidence="1">Belongs to the small GTPase superfamily. Ras family.</text>
</comment>
<feature type="region of interest" description="Disordered" evidence="5">
    <location>
        <begin position="270"/>
        <end position="317"/>
    </location>
</feature>
<evidence type="ECO:0000313" key="10">
    <source>
        <dbReference type="EMBL" id="CAF3652183.1"/>
    </source>
</evidence>
<evidence type="ECO:0000313" key="6">
    <source>
        <dbReference type="EMBL" id="CAF3310524.1"/>
    </source>
</evidence>
<dbReference type="Proteomes" id="UP000663872">
    <property type="component" value="Unassembled WGS sequence"/>
</dbReference>
<dbReference type="OrthoDB" id="18798at2759"/>
<dbReference type="Proteomes" id="UP000663865">
    <property type="component" value="Unassembled WGS sequence"/>
</dbReference>
<dbReference type="EMBL" id="CAJNYU010000970">
    <property type="protein sequence ID" value="CAF3401001.1"/>
    <property type="molecule type" value="Genomic_DNA"/>
</dbReference>
<evidence type="ECO:0000313" key="7">
    <source>
        <dbReference type="EMBL" id="CAF3342279.1"/>
    </source>
</evidence>
<keyword evidence="17" id="KW-1185">Reference proteome</keyword>
<evidence type="ECO:0000313" key="13">
    <source>
        <dbReference type="EMBL" id="CAF4288746.1"/>
    </source>
</evidence>
<dbReference type="EMBL" id="CAJOBS010000303">
    <property type="protein sequence ID" value="CAF4547238.1"/>
    <property type="molecule type" value="Genomic_DNA"/>
</dbReference>
<dbReference type="InterPro" id="IPR051065">
    <property type="entry name" value="Ras-related_GTPase"/>
</dbReference>
<evidence type="ECO:0000313" key="16">
    <source>
        <dbReference type="Proteomes" id="UP000663872"/>
    </source>
</evidence>
<feature type="compositionally biased region" description="Low complexity" evidence="5">
    <location>
        <begin position="219"/>
        <end position="230"/>
    </location>
</feature>
<dbReference type="PROSITE" id="PS51421">
    <property type="entry name" value="RAS"/>
    <property type="match status" value="1"/>
</dbReference>
<dbReference type="Pfam" id="PF00071">
    <property type="entry name" value="Ras"/>
    <property type="match status" value="1"/>
</dbReference>
<dbReference type="GO" id="GO:0003925">
    <property type="term" value="F:G protein activity"/>
    <property type="evidence" value="ECO:0007669"/>
    <property type="project" value="UniProtKB-EC"/>
</dbReference>
<organism evidence="9 16">
    <name type="scientific">Rotaria socialis</name>
    <dbReference type="NCBI Taxonomy" id="392032"/>
    <lineage>
        <taxon>Eukaryota</taxon>
        <taxon>Metazoa</taxon>
        <taxon>Spiralia</taxon>
        <taxon>Gnathifera</taxon>
        <taxon>Rotifera</taxon>
        <taxon>Eurotatoria</taxon>
        <taxon>Bdelloidea</taxon>
        <taxon>Philodinida</taxon>
        <taxon>Philodinidae</taxon>
        <taxon>Rotaria</taxon>
    </lineage>
</organism>
<evidence type="ECO:0000256" key="1">
    <source>
        <dbReference type="ARBA" id="ARBA00008344"/>
    </source>
</evidence>
<dbReference type="EMBL" id="CAJOBO010000291">
    <property type="protein sequence ID" value="CAF4184756.1"/>
    <property type="molecule type" value="Genomic_DNA"/>
</dbReference>
<evidence type="ECO:0000313" key="8">
    <source>
        <dbReference type="EMBL" id="CAF3401001.1"/>
    </source>
</evidence>
<keyword evidence="3" id="KW-0378">Hydrolase</keyword>
<dbReference type="InterPro" id="IPR001806">
    <property type="entry name" value="Small_GTPase"/>
</dbReference>
<evidence type="ECO:0000313" key="17">
    <source>
        <dbReference type="Proteomes" id="UP000663873"/>
    </source>
</evidence>
<evidence type="ECO:0000256" key="3">
    <source>
        <dbReference type="ARBA" id="ARBA00022801"/>
    </source>
</evidence>
<dbReference type="GO" id="GO:0005525">
    <property type="term" value="F:GTP binding"/>
    <property type="evidence" value="ECO:0007669"/>
    <property type="project" value="InterPro"/>
</dbReference>
<dbReference type="InterPro" id="IPR005225">
    <property type="entry name" value="Small_GTP-bd"/>
</dbReference>
<dbReference type="EMBL" id="CAJNYD010001009">
    <property type="protein sequence ID" value="CAF3310524.1"/>
    <property type="molecule type" value="Genomic_DNA"/>
</dbReference>
<dbReference type="InterPro" id="IPR027417">
    <property type="entry name" value="P-loop_NTPase"/>
</dbReference>
<dbReference type="Gene3D" id="3.40.50.300">
    <property type="entry name" value="P-loop containing nucleotide triphosphate hydrolases"/>
    <property type="match status" value="1"/>
</dbReference>
<dbReference type="PANTHER" id="PTHR45704">
    <property type="entry name" value="RAS-LIKE FAMILY MEMBER 11"/>
    <property type="match status" value="1"/>
</dbReference>
<evidence type="ECO:0000256" key="2">
    <source>
        <dbReference type="ARBA" id="ARBA00011984"/>
    </source>
</evidence>
<protein>
    <recommendedName>
        <fullName evidence="2">small monomeric GTPase</fullName>
        <ecNumber evidence="2">3.6.5.2</ecNumber>
    </recommendedName>
</protein>
<dbReference type="Proteomes" id="UP000663862">
    <property type="component" value="Unassembled WGS sequence"/>
</dbReference>
<proteinExistence type="inferred from homology"/>
<name>A0A818NCU0_9BILA</name>
<dbReference type="AlphaFoldDB" id="A0A818NCU0"/>
<dbReference type="EMBL" id="CAJNYT010003811">
    <property type="protein sequence ID" value="CAF3602029.1"/>
    <property type="molecule type" value="Genomic_DNA"/>
</dbReference>
<dbReference type="SMART" id="SM00173">
    <property type="entry name" value="RAS"/>
    <property type="match status" value="1"/>
</dbReference>
<comment type="caution">
    <text evidence="9">The sequence shown here is derived from an EMBL/GenBank/DDBJ whole genome shotgun (WGS) entry which is preliminary data.</text>
</comment>
<dbReference type="NCBIfam" id="TIGR00231">
    <property type="entry name" value="small_GTP"/>
    <property type="match status" value="1"/>
</dbReference>